<dbReference type="PROSITE" id="PS50404">
    <property type="entry name" value="GST_NTER"/>
    <property type="match status" value="1"/>
</dbReference>
<evidence type="ECO:0000313" key="5">
    <source>
        <dbReference type="WBParaSite" id="DME_0000001201-mRNA-1"/>
    </source>
</evidence>
<dbReference type="WBParaSite" id="DME_0000001201-mRNA-1">
    <property type="protein sequence ID" value="DME_0000001201-mRNA-1"/>
    <property type="gene ID" value="DME_0000001201"/>
</dbReference>
<accession>A0A158Q2G9</accession>
<dbReference type="Proteomes" id="UP000274756">
    <property type="component" value="Unassembled WGS sequence"/>
</dbReference>
<dbReference type="STRING" id="318479.A0A158Q2G9"/>
<evidence type="ECO:0000313" key="4">
    <source>
        <dbReference type="Proteomes" id="UP000274756"/>
    </source>
</evidence>
<dbReference type="EMBL" id="UYYG01001150">
    <property type="protein sequence ID" value="VDN54399.1"/>
    <property type="molecule type" value="Genomic_DNA"/>
</dbReference>
<dbReference type="InterPro" id="IPR004045">
    <property type="entry name" value="Glutathione_S-Trfase_N"/>
</dbReference>
<evidence type="ECO:0000259" key="1">
    <source>
        <dbReference type="PROSITE" id="PS50404"/>
    </source>
</evidence>
<name>A0A158Q2G9_DRAME</name>
<protein>
    <submittedName>
        <fullName evidence="5">GST N-terminal domain-containing protein</fullName>
    </submittedName>
</protein>
<keyword evidence="4" id="KW-1185">Reference proteome</keyword>
<dbReference type="AlphaFoldDB" id="A0A158Q2G9"/>
<proteinExistence type="predicted"/>
<dbReference type="SUPFAM" id="SSF52833">
    <property type="entry name" value="Thioredoxin-like"/>
    <property type="match status" value="1"/>
</dbReference>
<dbReference type="Gene3D" id="1.20.1050.10">
    <property type="match status" value="1"/>
</dbReference>
<feature type="domain" description="GST N-terminal" evidence="1">
    <location>
        <begin position="7"/>
        <end position="83"/>
    </location>
</feature>
<dbReference type="OrthoDB" id="414243at2759"/>
<gene>
    <name evidence="2" type="ORF">DME_LOCUS4372</name>
</gene>
<dbReference type="CDD" id="cd00570">
    <property type="entry name" value="GST_N_family"/>
    <property type="match status" value="1"/>
</dbReference>
<dbReference type="Proteomes" id="UP000038040">
    <property type="component" value="Unplaced"/>
</dbReference>
<sequence>MVDVFAANFTLYNPRHSIEGKIIKIMFDIANMPYTEFDIEDENSPLPNELLAAGQPVLRFDGLIIFGSAAICRQLGWRFDKELLLLKEGILASQRSKEIVIKMLGILICDELEPFILSGLTGENAKSDAVVDMLGDLFHEACSKIAAWSELATDGYKATNIQTPTLLYAKENILPILENFLLHNDVNEYLVENKLGKAKIIDNDVALYTKNCITEGFVRGVFDGTICGVDGLDEGALGGSVIAVVSLDECAFGVVSLM</sequence>
<evidence type="ECO:0000313" key="3">
    <source>
        <dbReference type="Proteomes" id="UP000038040"/>
    </source>
</evidence>
<reference evidence="5" key="1">
    <citation type="submission" date="2016-04" db="UniProtKB">
        <authorList>
            <consortium name="WormBaseParasite"/>
        </authorList>
    </citation>
    <scope>IDENTIFICATION</scope>
</reference>
<dbReference type="Gene3D" id="3.40.30.10">
    <property type="entry name" value="Glutaredoxin"/>
    <property type="match status" value="1"/>
</dbReference>
<evidence type="ECO:0000313" key="2">
    <source>
        <dbReference type="EMBL" id="VDN54399.1"/>
    </source>
</evidence>
<reference evidence="2 4" key="2">
    <citation type="submission" date="2018-11" db="EMBL/GenBank/DDBJ databases">
        <authorList>
            <consortium name="Pathogen Informatics"/>
        </authorList>
    </citation>
    <scope>NUCLEOTIDE SEQUENCE [LARGE SCALE GENOMIC DNA]</scope>
</reference>
<dbReference type="InterPro" id="IPR036249">
    <property type="entry name" value="Thioredoxin-like_sf"/>
</dbReference>
<organism evidence="3 5">
    <name type="scientific">Dracunculus medinensis</name>
    <name type="common">Guinea worm</name>
    <dbReference type="NCBI Taxonomy" id="318479"/>
    <lineage>
        <taxon>Eukaryota</taxon>
        <taxon>Metazoa</taxon>
        <taxon>Ecdysozoa</taxon>
        <taxon>Nematoda</taxon>
        <taxon>Chromadorea</taxon>
        <taxon>Rhabditida</taxon>
        <taxon>Spirurina</taxon>
        <taxon>Dracunculoidea</taxon>
        <taxon>Dracunculidae</taxon>
        <taxon>Dracunculus</taxon>
    </lineage>
</organism>